<organism evidence="2 3">
    <name type="scientific">Corynebacterium uropygiale</name>
    <dbReference type="NCBI Taxonomy" id="1775911"/>
    <lineage>
        <taxon>Bacteria</taxon>
        <taxon>Bacillati</taxon>
        <taxon>Actinomycetota</taxon>
        <taxon>Actinomycetes</taxon>
        <taxon>Mycobacteriales</taxon>
        <taxon>Corynebacteriaceae</taxon>
        <taxon>Corynebacterium</taxon>
    </lineage>
</organism>
<dbReference type="EMBL" id="JAKGSI010000007">
    <property type="protein sequence ID" value="MCF4007723.1"/>
    <property type="molecule type" value="Genomic_DNA"/>
</dbReference>
<gene>
    <name evidence="2" type="ORF">L1O03_11165</name>
</gene>
<name>A0A9X1QTY2_9CORY</name>
<comment type="caution">
    <text evidence="2">The sequence shown here is derived from an EMBL/GenBank/DDBJ whole genome shotgun (WGS) entry which is preliminary data.</text>
</comment>
<keyword evidence="1" id="KW-0472">Membrane</keyword>
<keyword evidence="1" id="KW-1133">Transmembrane helix</keyword>
<sequence length="114" mass="12891">MSLQTKQNYATYCYILVYAGCVLLSTFAGRGTVMRWDDLLIWGVPALVGLLGLAYLFFRQGFHTKNFYGIGVSIVMFCGAACQTSLWFRLFVIIPFLAVIYVVRHHPRVAEWAG</sequence>
<dbReference type="AlphaFoldDB" id="A0A9X1QTY2"/>
<feature type="transmembrane region" description="Helical" evidence="1">
    <location>
        <begin position="12"/>
        <end position="33"/>
    </location>
</feature>
<dbReference type="Proteomes" id="UP001139336">
    <property type="component" value="Unassembled WGS sequence"/>
</dbReference>
<protein>
    <submittedName>
        <fullName evidence="2">Uncharacterized protein</fullName>
    </submittedName>
</protein>
<evidence type="ECO:0000256" key="1">
    <source>
        <dbReference type="SAM" id="Phobius"/>
    </source>
</evidence>
<proteinExistence type="predicted"/>
<keyword evidence="1" id="KW-0812">Transmembrane</keyword>
<reference evidence="2" key="1">
    <citation type="submission" date="2022-01" db="EMBL/GenBank/DDBJ databases">
        <title>Corynebacterium sp. nov isolated from isolated from the feces of the greater white-fronted geese (Anser albifrons) at Poyang Lake, PR China.</title>
        <authorList>
            <person name="Liu Q."/>
        </authorList>
    </citation>
    <scope>NUCLEOTIDE SEQUENCE</scope>
    <source>
        <strain evidence="2">JCM 32435</strain>
    </source>
</reference>
<dbReference type="RefSeq" id="WP_236120050.1">
    <property type="nucleotide sequence ID" value="NZ_JAKGSI010000007.1"/>
</dbReference>
<accession>A0A9X1QTY2</accession>
<evidence type="ECO:0000313" key="2">
    <source>
        <dbReference type="EMBL" id="MCF4007723.1"/>
    </source>
</evidence>
<keyword evidence="3" id="KW-1185">Reference proteome</keyword>
<feature type="transmembrane region" description="Helical" evidence="1">
    <location>
        <begin position="39"/>
        <end position="58"/>
    </location>
</feature>
<evidence type="ECO:0000313" key="3">
    <source>
        <dbReference type="Proteomes" id="UP001139336"/>
    </source>
</evidence>
<feature type="transmembrane region" description="Helical" evidence="1">
    <location>
        <begin position="70"/>
        <end position="103"/>
    </location>
</feature>